<dbReference type="PROSITE" id="PS50206">
    <property type="entry name" value="RHODANESE_3"/>
    <property type="match status" value="1"/>
</dbReference>
<reference evidence="2 3" key="1">
    <citation type="submission" date="2020-12" db="EMBL/GenBank/DDBJ databases">
        <authorList>
            <person name="Awala S.I."/>
            <person name="Gwak J.-H."/>
            <person name="Kim S.-J."/>
            <person name="Rhee S.-K."/>
        </authorList>
    </citation>
    <scope>NUCLEOTIDE SEQUENCE [LARGE SCALE GENOMIC DNA]</scope>
    <source>
        <strain evidence="2 3">IT5</strain>
    </source>
</reference>
<dbReference type="InterPro" id="IPR050229">
    <property type="entry name" value="GlpE_sulfurtransferase"/>
</dbReference>
<dbReference type="InterPro" id="IPR036873">
    <property type="entry name" value="Rhodanese-like_dom_sf"/>
</dbReference>
<evidence type="ECO:0000259" key="1">
    <source>
        <dbReference type="PROSITE" id="PS50206"/>
    </source>
</evidence>
<organism evidence="2 3">
    <name type="scientific">Candidatus Methylacidiphilum infernorum</name>
    <dbReference type="NCBI Taxonomy" id="511746"/>
    <lineage>
        <taxon>Bacteria</taxon>
        <taxon>Pseudomonadati</taxon>
        <taxon>Verrucomicrobiota</taxon>
        <taxon>Methylacidiphilae</taxon>
        <taxon>Methylacidiphilales</taxon>
        <taxon>Methylacidiphilaceae</taxon>
        <taxon>Methylacidiphilum (ex Ratnadevi et al. 2023)</taxon>
    </lineage>
</organism>
<dbReference type="InterPro" id="IPR001763">
    <property type="entry name" value="Rhodanese-like_dom"/>
</dbReference>
<proteinExistence type="predicted"/>
<sequence length="243" mass="28657">MNVSDRHPQLQSYLEKIKKKVKSMSIQDTYQELQSRRALVIDVREKEEWFMGHIPGALSIERADIEWEIEKVLSDKDFPVICYCGDGLRSLLAAYTLSEMGYSQVYWMEKGWKGWKEQKYPVSYSPSVELRDHLEKLGGICYLPRLYDKIKALHQKKLPPTECLQDDWDKALLELLCIDSSLLEQLILFSSSEQEFLAELKKILGPSWPARHTIEEYNERCQLRKIQGGQRPQFWLWSRKLKK</sequence>
<dbReference type="CDD" id="cd00158">
    <property type="entry name" value="RHOD"/>
    <property type="match status" value="1"/>
</dbReference>
<dbReference type="PANTHER" id="PTHR43031:SF18">
    <property type="entry name" value="RHODANESE-RELATED SULFURTRANSFERASES"/>
    <property type="match status" value="1"/>
</dbReference>
<accession>A0ABX7PTB5</accession>
<name>A0ABX7PTB5_9BACT</name>
<evidence type="ECO:0000313" key="2">
    <source>
        <dbReference type="EMBL" id="QSR85921.1"/>
    </source>
</evidence>
<dbReference type="Proteomes" id="UP000663088">
    <property type="component" value="Chromosome"/>
</dbReference>
<feature type="domain" description="Rhodanese" evidence="1">
    <location>
        <begin position="34"/>
        <end position="124"/>
    </location>
</feature>
<dbReference type="Pfam" id="PF16798">
    <property type="entry name" value="DUF5069"/>
    <property type="match status" value="1"/>
</dbReference>
<dbReference type="PANTHER" id="PTHR43031">
    <property type="entry name" value="FAD-DEPENDENT OXIDOREDUCTASE"/>
    <property type="match status" value="1"/>
</dbReference>
<gene>
    <name evidence="2" type="ORF">EM20IM_05185</name>
</gene>
<evidence type="ECO:0000313" key="3">
    <source>
        <dbReference type="Proteomes" id="UP000663088"/>
    </source>
</evidence>
<dbReference type="SMART" id="SM00450">
    <property type="entry name" value="RHOD"/>
    <property type="match status" value="1"/>
</dbReference>
<keyword evidence="3" id="KW-1185">Reference proteome</keyword>
<dbReference type="EMBL" id="CP065956">
    <property type="protein sequence ID" value="QSR85921.1"/>
    <property type="molecule type" value="Genomic_DNA"/>
</dbReference>
<dbReference type="SUPFAM" id="SSF52821">
    <property type="entry name" value="Rhodanese/Cell cycle control phosphatase"/>
    <property type="match status" value="1"/>
</dbReference>
<dbReference type="RefSeq" id="WP_206843463.1">
    <property type="nucleotide sequence ID" value="NZ_CP065956.1"/>
</dbReference>
<dbReference type="Gene3D" id="3.40.250.10">
    <property type="entry name" value="Rhodanese-like domain"/>
    <property type="match status" value="1"/>
</dbReference>
<dbReference type="InterPro" id="IPR031849">
    <property type="entry name" value="DUF5069"/>
</dbReference>
<protein>
    <submittedName>
        <fullName evidence="2">DUF5069 domain-containing protein</fullName>
    </submittedName>
</protein>
<dbReference type="Pfam" id="PF00581">
    <property type="entry name" value="Rhodanese"/>
    <property type="match status" value="1"/>
</dbReference>